<dbReference type="GeneID" id="20212841"/>
<proteinExistence type="predicted"/>
<organism evidence="3 4">
    <name type="scientific">Helobdella robusta</name>
    <name type="common">Californian leech</name>
    <dbReference type="NCBI Taxonomy" id="6412"/>
    <lineage>
        <taxon>Eukaryota</taxon>
        <taxon>Metazoa</taxon>
        <taxon>Spiralia</taxon>
        <taxon>Lophotrochozoa</taxon>
        <taxon>Annelida</taxon>
        <taxon>Clitellata</taxon>
        <taxon>Hirudinea</taxon>
        <taxon>Rhynchobdellida</taxon>
        <taxon>Glossiphoniidae</taxon>
        <taxon>Helobdella</taxon>
    </lineage>
</organism>
<dbReference type="HOGENOM" id="CLU_1121149_0_0_1"/>
<reference evidence="2 4" key="2">
    <citation type="journal article" date="2013" name="Nature">
        <title>Insights into bilaterian evolution from three spiralian genomes.</title>
        <authorList>
            <person name="Simakov O."/>
            <person name="Marletaz F."/>
            <person name="Cho S.J."/>
            <person name="Edsinger-Gonzales E."/>
            <person name="Havlak P."/>
            <person name="Hellsten U."/>
            <person name="Kuo D.H."/>
            <person name="Larsson T."/>
            <person name="Lv J."/>
            <person name="Arendt D."/>
            <person name="Savage R."/>
            <person name="Osoegawa K."/>
            <person name="de Jong P."/>
            <person name="Grimwood J."/>
            <person name="Chapman J.A."/>
            <person name="Shapiro H."/>
            <person name="Aerts A."/>
            <person name="Otillar R.P."/>
            <person name="Terry A.Y."/>
            <person name="Boore J.L."/>
            <person name="Grigoriev I.V."/>
            <person name="Lindberg D.R."/>
            <person name="Seaver E.C."/>
            <person name="Weisblat D.A."/>
            <person name="Putnam N.H."/>
            <person name="Rokhsar D.S."/>
        </authorList>
    </citation>
    <scope>NUCLEOTIDE SEQUENCE</scope>
</reference>
<dbReference type="InParanoid" id="T1FVJ5"/>
<evidence type="ECO:0000313" key="3">
    <source>
        <dbReference type="EnsemblMetazoa" id="HelroP193985"/>
    </source>
</evidence>
<keyword evidence="4" id="KW-1185">Reference proteome</keyword>
<dbReference type="EnsemblMetazoa" id="HelroT193985">
    <property type="protein sequence ID" value="HelroP193985"/>
    <property type="gene ID" value="HelroG193985"/>
</dbReference>
<evidence type="ECO:0000256" key="1">
    <source>
        <dbReference type="SAM" id="SignalP"/>
    </source>
</evidence>
<protein>
    <recommendedName>
        <fullName evidence="5">Apple domain-containing protein</fullName>
    </recommendedName>
</protein>
<reference evidence="4" key="1">
    <citation type="submission" date="2012-12" db="EMBL/GenBank/DDBJ databases">
        <authorList>
            <person name="Hellsten U."/>
            <person name="Grimwood J."/>
            <person name="Chapman J.A."/>
            <person name="Shapiro H."/>
            <person name="Aerts A."/>
            <person name="Otillar R.P."/>
            <person name="Terry A.Y."/>
            <person name="Boore J.L."/>
            <person name="Simakov O."/>
            <person name="Marletaz F."/>
            <person name="Cho S.-J."/>
            <person name="Edsinger-Gonzales E."/>
            <person name="Havlak P."/>
            <person name="Kuo D.-H."/>
            <person name="Larsson T."/>
            <person name="Lv J."/>
            <person name="Arendt D."/>
            <person name="Savage R."/>
            <person name="Osoegawa K."/>
            <person name="de Jong P."/>
            <person name="Lindberg D.R."/>
            <person name="Seaver E.C."/>
            <person name="Weisblat D.A."/>
            <person name="Putnam N.H."/>
            <person name="Grigoriev I.V."/>
            <person name="Rokhsar D.S."/>
        </authorList>
    </citation>
    <scope>NUCLEOTIDE SEQUENCE</scope>
</reference>
<dbReference type="CTD" id="20212841"/>
<gene>
    <name evidence="3" type="primary">20212841</name>
    <name evidence="2" type="ORF">HELRODRAFT_193985</name>
</gene>
<dbReference type="Proteomes" id="UP000015101">
    <property type="component" value="Unassembled WGS sequence"/>
</dbReference>
<reference evidence="3" key="3">
    <citation type="submission" date="2015-06" db="UniProtKB">
        <authorList>
            <consortium name="EnsemblMetazoa"/>
        </authorList>
    </citation>
    <scope>IDENTIFICATION</scope>
</reference>
<evidence type="ECO:0000313" key="4">
    <source>
        <dbReference type="Proteomes" id="UP000015101"/>
    </source>
</evidence>
<dbReference type="EMBL" id="KB097599">
    <property type="protein sequence ID" value="ESN93604.1"/>
    <property type="molecule type" value="Genomic_DNA"/>
</dbReference>
<sequence length="248" mass="27735">MMNFFKRKPTFLLSLSIIISNVPDILAFTSTPRPCGYDKIAGQNTQGGLVQPYNTLEDCQNMCPQTTGTNYCQYGFDWDSTNLPNRRCWFSTNNVLAPATGIDHYFISCPLSSPLSVVPGMTTMQNLVPQECTWTPYGNTNTKGGRAIPLKDDTLENCQLYCNQHLNECMKGFDYNPSNPPNMRCFVSTDTKWYFTTGVTHFQPSSACYGQTPTPYPRRNRAGTPRFNQSLIGILLAGLLVKLLTNGM</sequence>
<feature type="signal peptide" evidence="1">
    <location>
        <begin position="1"/>
        <end position="27"/>
    </location>
</feature>
<accession>T1FVJ5</accession>
<evidence type="ECO:0008006" key="5">
    <source>
        <dbReference type="Google" id="ProtNLM"/>
    </source>
</evidence>
<keyword evidence="1" id="KW-0732">Signal</keyword>
<dbReference type="EMBL" id="AMQM01007335">
    <property type="status" value="NOT_ANNOTATED_CDS"/>
    <property type="molecule type" value="Genomic_DNA"/>
</dbReference>
<dbReference type="KEGG" id="hro:HELRODRAFT_193985"/>
<feature type="chain" id="PRO_5010981010" description="Apple domain-containing protein" evidence="1">
    <location>
        <begin position="28"/>
        <end position="248"/>
    </location>
</feature>
<evidence type="ECO:0000313" key="2">
    <source>
        <dbReference type="EMBL" id="ESN93604.1"/>
    </source>
</evidence>
<dbReference type="RefSeq" id="XP_009028247.1">
    <property type="nucleotide sequence ID" value="XM_009029999.1"/>
</dbReference>
<dbReference type="AlphaFoldDB" id="T1FVJ5"/>
<name>T1FVJ5_HELRO</name>